<protein>
    <submittedName>
        <fullName evidence="1">Uncharacterized protein</fullName>
    </submittedName>
</protein>
<dbReference type="Proteomes" id="UP000216991">
    <property type="component" value="Unassembled WGS sequence"/>
</dbReference>
<reference evidence="1 2" key="1">
    <citation type="submission" date="2017-07" db="EMBL/GenBank/DDBJ databases">
        <title>Sandarakinorhabdus cyanobacteriorum sp. nov., a novel bacterium isolated from cyanobacterial aggregates in a eutrophic lake.</title>
        <authorList>
            <person name="Cai H."/>
        </authorList>
    </citation>
    <scope>NUCLEOTIDE SEQUENCE [LARGE SCALE GENOMIC DNA]</scope>
    <source>
        <strain evidence="1 2">TH057</strain>
    </source>
</reference>
<dbReference type="AlphaFoldDB" id="A0A255YJL8"/>
<evidence type="ECO:0000313" key="1">
    <source>
        <dbReference type="EMBL" id="OYQ29369.1"/>
    </source>
</evidence>
<evidence type="ECO:0000313" key="2">
    <source>
        <dbReference type="Proteomes" id="UP000216991"/>
    </source>
</evidence>
<name>A0A255YJL8_9SPHN</name>
<proteinExistence type="predicted"/>
<dbReference type="EMBL" id="NOXT01000105">
    <property type="protein sequence ID" value="OYQ29369.1"/>
    <property type="molecule type" value="Genomic_DNA"/>
</dbReference>
<keyword evidence="2" id="KW-1185">Reference proteome</keyword>
<dbReference type="OrthoDB" id="2613830at2"/>
<organism evidence="1 2">
    <name type="scientific">Sandarakinorhabdus cyanobacteriorum</name>
    <dbReference type="NCBI Taxonomy" id="1981098"/>
    <lineage>
        <taxon>Bacteria</taxon>
        <taxon>Pseudomonadati</taxon>
        <taxon>Pseudomonadota</taxon>
        <taxon>Alphaproteobacteria</taxon>
        <taxon>Sphingomonadales</taxon>
        <taxon>Sphingosinicellaceae</taxon>
        <taxon>Sandarakinorhabdus</taxon>
    </lineage>
</organism>
<comment type="caution">
    <text evidence="1">The sequence shown here is derived from an EMBL/GenBank/DDBJ whole genome shotgun (WGS) entry which is preliminary data.</text>
</comment>
<dbReference type="RefSeq" id="WP_094473511.1">
    <property type="nucleotide sequence ID" value="NZ_NOXT01000105.1"/>
</dbReference>
<sequence>MGTAIVLFGRDPDGNVFELLQPARPALRPADTSGHDAWGQTVAAARTAWRQRLAAGSGA</sequence>
<gene>
    <name evidence="1" type="ORF">CHU93_07665</name>
</gene>
<accession>A0A255YJL8</accession>